<evidence type="ECO:0000313" key="2">
    <source>
        <dbReference type="EMBL" id="OUC41191.1"/>
    </source>
</evidence>
<sequence length="132" mass="14722">MQKMHCMLLIVSGIMEVIWKLNLLKATEKHHVKCDRNMQAQPELITTGVDPFRRTGAVENAVIVLEVVLVEIEGVIIGGVLDHRGKDPEDIVVIRLDQINALCRNQVAHGLALVPVREVLLCVQRTAGKKIF</sequence>
<evidence type="ECO:0000256" key="1">
    <source>
        <dbReference type="SAM" id="SignalP"/>
    </source>
</evidence>
<evidence type="ECO:0000313" key="3">
    <source>
        <dbReference type="Proteomes" id="UP000243006"/>
    </source>
</evidence>
<proteinExistence type="predicted"/>
<feature type="chain" id="PRO_5010983867" description="Secreted protein" evidence="1">
    <location>
        <begin position="20"/>
        <end position="132"/>
    </location>
</feature>
<dbReference type="Proteomes" id="UP000243006">
    <property type="component" value="Unassembled WGS sequence"/>
</dbReference>
<name>A0A1Y3E862_9BILA</name>
<feature type="signal peptide" evidence="1">
    <location>
        <begin position="1"/>
        <end position="19"/>
    </location>
</feature>
<dbReference type="EMBL" id="LVZM01021658">
    <property type="protein sequence ID" value="OUC41191.1"/>
    <property type="molecule type" value="Genomic_DNA"/>
</dbReference>
<evidence type="ECO:0008006" key="4">
    <source>
        <dbReference type="Google" id="ProtNLM"/>
    </source>
</evidence>
<protein>
    <recommendedName>
        <fullName evidence="4">Secreted protein</fullName>
    </recommendedName>
</protein>
<gene>
    <name evidence="2" type="ORF">D917_00003</name>
</gene>
<keyword evidence="1" id="KW-0732">Signal</keyword>
<comment type="caution">
    <text evidence="2">The sequence shown here is derived from an EMBL/GenBank/DDBJ whole genome shotgun (WGS) entry which is preliminary data.</text>
</comment>
<dbReference type="AlphaFoldDB" id="A0A1Y3E862"/>
<accession>A0A1Y3E862</accession>
<reference evidence="2 3" key="1">
    <citation type="submission" date="2015-04" db="EMBL/GenBank/DDBJ databases">
        <title>Draft genome of the roundworm Trichinella nativa.</title>
        <authorList>
            <person name="Mitreva M."/>
        </authorList>
    </citation>
    <scope>NUCLEOTIDE SEQUENCE [LARGE SCALE GENOMIC DNA]</scope>
    <source>
        <strain evidence="2 3">ISS45</strain>
    </source>
</reference>
<organism evidence="2 3">
    <name type="scientific">Trichinella nativa</name>
    <dbReference type="NCBI Taxonomy" id="6335"/>
    <lineage>
        <taxon>Eukaryota</taxon>
        <taxon>Metazoa</taxon>
        <taxon>Ecdysozoa</taxon>
        <taxon>Nematoda</taxon>
        <taxon>Enoplea</taxon>
        <taxon>Dorylaimia</taxon>
        <taxon>Trichinellida</taxon>
        <taxon>Trichinellidae</taxon>
        <taxon>Trichinella</taxon>
    </lineage>
</organism>